<dbReference type="SMART" id="SM00448">
    <property type="entry name" value="REC"/>
    <property type="match status" value="1"/>
</dbReference>
<dbReference type="AlphaFoldDB" id="A0A1F5EXH6"/>
<dbReference type="InterPro" id="IPR050595">
    <property type="entry name" value="Bact_response_regulator"/>
</dbReference>
<dbReference type="PROSITE" id="PS50110">
    <property type="entry name" value="RESPONSE_REGULATORY"/>
    <property type="match status" value="1"/>
</dbReference>
<evidence type="ECO:0000256" key="2">
    <source>
        <dbReference type="PROSITE-ProRule" id="PRU00169"/>
    </source>
</evidence>
<dbReference type="InterPro" id="IPR001789">
    <property type="entry name" value="Sig_transdc_resp-reg_receiver"/>
</dbReference>
<feature type="modified residue" description="4-aspartylphosphate" evidence="2">
    <location>
        <position position="54"/>
    </location>
</feature>
<dbReference type="InterPro" id="IPR011006">
    <property type="entry name" value="CheY-like_superfamily"/>
</dbReference>
<dbReference type="STRING" id="1817816.A2Y64_09060"/>
<evidence type="ECO:0000259" key="4">
    <source>
        <dbReference type="PROSITE" id="PS50110"/>
    </source>
</evidence>
<gene>
    <name evidence="5" type="ORF">A2Y64_09060</name>
</gene>
<dbReference type="Proteomes" id="UP000177187">
    <property type="component" value="Unassembled WGS sequence"/>
</dbReference>
<sequence>MIKVLLVDDDSAFLESLKDGLEHYTDKIGYLVAADGEEALRVLEKYKVVTLVTDLKMPRLDGYGLITRVLERNPEIPCIVMTAHGSTELERTFDAYSIEYVEKPIDIDQLHRLIVKTVRHWGEQGQLRGANLPSFVQMVELERKSCRVEVCRSFGGDRGVLCFTEGRLLDAELGHLPPKDAAIEILGWQEVFLRIGTQRNRCRPRISNTLMELMLEAARLADEKHRDNPPPASGFDALDESLCEAEPDASTMPDITGRRDDEPENDGGLPGIVLEDGAMRGLNDLLDKFGGLSGSDGVAVYSPDGELRGFFLPVSHPDPMVRLEE</sequence>
<proteinExistence type="predicted"/>
<evidence type="ECO:0000256" key="1">
    <source>
        <dbReference type="ARBA" id="ARBA00022553"/>
    </source>
</evidence>
<dbReference type="PANTHER" id="PTHR44591:SF3">
    <property type="entry name" value="RESPONSE REGULATORY DOMAIN-CONTAINING PROTEIN"/>
    <property type="match status" value="1"/>
</dbReference>
<dbReference type="GO" id="GO:0000160">
    <property type="term" value="P:phosphorelay signal transduction system"/>
    <property type="evidence" value="ECO:0007669"/>
    <property type="project" value="InterPro"/>
</dbReference>
<organism evidence="5 6">
    <name type="scientific">Candidatus Coatesbacteria bacterium RBG_13_66_14</name>
    <dbReference type="NCBI Taxonomy" id="1817816"/>
    <lineage>
        <taxon>Bacteria</taxon>
        <taxon>Candidatus Coatesiibacteriota</taxon>
    </lineage>
</organism>
<name>A0A1F5EXH6_9BACT</name>
<comment type="caution">
    <text evidence="5">The sequence shown here is derived from an EMBL/GenBank/DDBJ whole genome shotgun (WGS) entry which is preliminary data.</text>
</comment>
<dbReference type="Pfam" id="PF14332">
    <property type="entry name" value="DUF4388"/>
    <property type="match status" value="1"/>
</dbReference>
<dbReference type="Gene3D" id="3.40.50.2300">
    <property type="match status" value="1"/>
</dbReference>
<reference evidence="5 6" key="1">
    <citation type="journal article" date="2016" name="Nat. Commun.">
        <title>Thousands of microbial genomes shed light on interconnected biogeochemical processes in an aquifer system.</title>
        <authorList>
            <person name="Anantharaman K."/>
            <person name="Brown C.T."/>
            <person name="Hug L.A."/>
            <person name="Sharon I."/>
            <person name="Castelle C.J."/>
            <person name="Probst A.J."/>
            <person name="Thomas B.C."/>
            <person name="Singh A."/>
            <person name="Wilkins M.J."/>
            <person name="Karaoz U."/>
            <person name="Brodie E.L."/>
            <person name="Williams K.H."/>
            <person name="Hubbard S.S."/>
            <person name="Banfield J.F."/>
        </authorList>
    </citation>
    <scope>NUCLEOTIDE SEQUENCE [LARGE SCALE GENOMIC DNA]</scope>
</reference>
<evidence type="ECO:0000313" key="5">
    <source>
        <dbReference type="EMBL" id="OGD72089.1"/>
    </source>
</evidence>
<feature type="domain" description="Response regulatory" evidence="4">
    <location>
        <begin position="3"/>
        <end position="118"/>
    </location>
</feature>
<protein>
    <recommendedName>
        <fullName evidence="4">Response regulatory domain-containing protein</fullName>
    </recommendedName>
</protein>
<keyword evidence="1 2" id="KW-0597">Phosphoprotein</keyword>
<dbReference type="PANTHER" id="PTHR44591">
    <property type="entry name" value="STRESS RESPONSE REGULATOR PROTEIN 1"/>
    <property type="match status" value="1"/>
</dbReference>
<evidence type="ECO:0000256" key="3">
    <source>
        <dbReference type="SAM" id="MobiDB-lite"/>
    </source>
</evidence>
<dbReference type="EMBL" id="MFAF01000132">
    <property type="protein sequence ID" value="OGD72089.1"/>
    <property type="molecule type" value="Genomic_DNA"/>
</dbReference>
<dbReference type="InterPro" id="IPR025497">
    <property type="entry name" value="PatA-like_N"/>
</dbReference>
<accession>A0A1F5EXH6</accession>
<dbReference type="Pfam" id="PF00072">
    <property type="entry name" value="Response_reg"/>
    <property type="match status" value="1"/>
</dbReference>
<dbReference type="SUPFAM" id="SSF52172">
    <property type="entry name" value="CheY-like"/>
    <property type="match status" value="1"/>
</dbReference>
<evidence type="ECO:0000313" key="6">
    <source>
        <dbReference type="Proteomes" id="UP000177187"/>
    </source>
</evidence>
<feature type="region of interest" description="Disordered" evidence="3">
    <location>
        <begin position="246"/>
        <end position="267"/>
    </location>
</feature>